<gene>
    <name evidence="2" type="ORF">AArcMg_4076</name>
</gene>
<organism evidence="2 3">
    <name type="scientific">Natrarchaeobaculum sulfurireducens</name>
    <dbReference type="NCBI Taxonomy" id="2044521"/>
    <lineage>
        <taxon>Archaea</taxon>
        <taxon>Methanobacteriati</taxon>
        <taxon>Methanobacteriota</taxon>
        <taxon>Stenosarchaea group</taxon>
        <taxon>Halobacteria</taxon>
        <taxon>Halobacteriales</taxon>
        <taxon>Natrialbaceae</taxon>
        <taxon>Natrarchaeobaculum</taxon>
    </lineage>
</organism>
<proteinExistence type="predicted"/>
<dbReference type="KEGG" id="nag:AArcMg_4076"/>
<dbReference type="GO" id="GO:0016887">
    <property type="term" value="F:ATP hydrolysis activity"/>
    <property type="evidence" value="ECO:0007669"/>
    <property type="project" value="InterPro"/>
</dbReference>
<geneLocation type="plasmid" evidence="3">
    <name>paarc-mg-01</name>
</geneLocation>
<sequence>MSCYETMADERRMSTVRFYGSIDDRLGVLTDFLSYLDKQNERVPQDDVVNWVISNTDSQTPNAVGDRLNFLEELELIESQDDRYTPTQTARWYLRDRDPIVLYNALRTTVKGFDTIIHGVALEPRTDEDLMEMLVDTFDECEMETPGVATRHREWLQLLGYVERRDDRTHLTPDGKELADQLEGISIVDLEPGETYNRRDLHREHGGSIQGGIAPSRDEPIVLLFSGGTGEDHGYQDEIQPDGTVIYTGEGQVGDMEMNRGNGAIRNHLEEGRELHFFTMEDEGVQYVGQYLYAGHFFEELPDSEGNLREGIRFKLSPVHIGSKPISTRKLDTGSNSTNSDLSQFTDPTVYQVPVKTGDGPIRTNFDRTITEGVPREQLNEIYDPPIDHDTLRVWGNQEDDAAEKGDYLLFADRNGRHDGEYTIVARVAHATVLDDETASKFTDAVGWGEVTDEIFPHVLFLEPLYEATLDRAAFWSTLGFKGWPNDTYSAINFDRNGSSFYDEYDSVGEFIDQITGQQLYPNPNETTPEYDSLEGALEDVRSRLTREKDESAWLKHRIGEAVIEDWSDALAGFRPADEVEPDTAAKLDQIRHVYERLESELETKADELDIGTLDAFTPAQTLFLCGVRLVQEEFDMSGPLNQPRLNSVLNGAYTTPGDRPDLPSNVDHPSAAHIENTEPTVYKFTAPPDYWLTTVEFGSVSFEEGQQDRWDNLEEGDVAFLHSRAEPSSTELPSQPSGVIGIGIIGHTFEKSDPWWLDEYHGRKEFSMIASFDRLFLTSDLTHIDTTRGITEKETTELEEELNALTGNCLPIEKANQICSTASGTEFPVQSMFGTFRTNDGNIDYDRPMALLNAMADDLTEVSPINPHQPLQSTLPTDILDGLHFEDDLGEKILEQISTALRSGKHILLTGPPGTGKTEIAERVCEHLAESHPYLYSGFEMTTATADWSTFDTVGGYMPSESIEDDNLSFKPGIVLNRLKNSQTDTQANDLIVIDELNRADIDKAFGQLFTLLSGQSVQLPYTVDGQEVELTTYKDLEGTPATNQYVVPNSWRIFATMNAYDKTSLYEMSYAFMRRFAFVRVPAPTLPEATDTDDPVEDIIFNYADAWDLEITRREAGAVGRVWRKANTAVDERAIGPAIIEDVLRYVSQHPEEDLKYHLTQAVISYIFPQLEGVPKRKTIVRELAAVPDIETRLLEDAAREMLQVPLTTNE</sequence>
<dbReference type="SMART" id="SM00382">
    <property type="entry name" value="AAA"/>
    <property type="match status" value="1"/>
</dbReference>
<dbReference type="Gene3D" id="3.40.50.300">
    <property type="entry name" value="P-loop containing nucleotide triphosphate hydrolases"/>
    <property type="match status" value="1"/>
</dbReference>
<reference evidence="2 3" key="1">
    <citation type="submission" date="2018-02" db="EMBL/GenBank/DDBJ databases">
        <title>Phenotypic and genomic properties of facultatively anaerobic sulfur-reducing natronoarchaea from hypersaline soda lakes.</title>
        <authorList>
            <person name="Sorokin D.Y."/>
            <person name="Kublanov I.V."/>
            <person name="Roman P."/>
            <person name="Sinninghe Damste J.S."/>
            <person name="Golyshin P.N."/>
            <person name="Rojo D."/>
            <person name="Ciordia S."/>
            <person name="Mena M.D.C."/>
            <person name="Ferrer M."/>
            <person name="Messina E."/>
            <person name="Smedile F."/>
            <person name="La Spada G."/>
            <person name="La Cono V."/>
            <person name="Yakimov M.M."/>
        </authorList>
    </citation>
    <scope>NUCLEOTIDE SEQUENCE [LARGE SCALE GENOMIC DNA]</scope>
    <source>
        <strain evidence="2 3">AArc-Mg</strain>
        <plasmid evidence="3">paarc-mg-01</plasmid>
    </source>
</reference>
<dbReference type="Proteomes" id="UP000258613">
    <property type="component" value="Plasmid pAArc-Mg-01"/>
</dbReference>
<dbReference type="PANTHER" id="PTHR37291">
    <property type="entry name" value="5-METHYLCYTOSINE-SPECIFIC RESTRICTION ENZYME B"/>
    <property type="match status" value="1"/>
</dbReference>
<dbReference type="AlphaFoldDB" id="A0A346PK56"/>
<feature type="domain" description="AAA+ ATPase" evidence="1">
    <location>
        <begin position="904"/>
        <end position="1084"/>
    </location>
</feature>
<protein>
    <submittedName>
        <fullName evidence="2">ATPase AAA</fullName>
    </submittedName>
</protein>
<dbReference type="CDD" id="cd00009">
    <property type="entry name" value="AAA"/>
    <property type="match status" value="1"/>
</dbReference>
<accession>A0A346PK56</accession>
<dbReference type="InterPro" id="IPR003593">
    <property type="entry name" value="AAA+_ATPase"/>
</dbReference>
<dbReference type="Pfam" id="PF26348">
    <property type="entry name" value="SRA_ScoMcrA"/>
    <property type="match status" value="1"/>
</dbReference>
<dbReference type="EMBL" id="CP027032">
    <property type="protein sequence ID" value="AXR79901.1"/>
    <property type="molecule type" value="Genomic_DNA"/>
</dbReference>
<evidence type="ECO:0000313" key="2">
    <source>
        <dbReference type="EMBL" id="AXR79901.1"/>
    </source>
</evidence>
<dbReference type="GO" id="GO:0005524">
    <property type="term" value="F:ATP binding"/>
    <property type="evidence" value="ECO:0007669"/>
    <property type="project" value="InterPro"/>
</dbReference>
<dbReference type="SUPFAM" id="SSF52540">
    <property type="entry name" value="P-loop containing nucleoside triphosphate hydrolases"/>
    <property type="match status" value="1"/>
</dbReference>
<dbReference type="InterPro" id="IPR011704">
    <property type="entry name" value="ATPase_dyneun-rel_AAA"/>
</dbReference>
<name>A0A346PK56_9EURY</name>
<evidence type="ECO:0000259" key="1">
    <source>
        <dbReference type="SMART" id="SM00382"/>
    </source>
</evidence>
<dbReference type="InterPro" id="IPR052934">
    <property type="entry name" value="Methyl-DNA_Rec/Restrict_Enz"/>
</dbReference>
<dbReference type="PANTHER" id="PTHR37291:SF1">
    <property type="entry name" value="TYPE IV METHYL-DIRECTED RESTRICTION ENZYME ECOKMCRB SUBUNIT"/>
    <property type="match status" value="1"/>
</dbReference>
<dbReference type="InterPro" id="IPR027417">
    <property type="entry name" value="P-loop_NTPase"/>
</dbReference>
<dbReference type="InterPro" id="IPR058712">
    <property type="entry name" value="SRA_ScoMcrA"/>
</dbReference>
<evidence type="ECO:0000313" key="3">
    <source>
        <dbReference type="Proteomes" id="UP000258613"/>
    </source>
</evidence>
<dbReference type="Pfam" id="PF07728">
    <property type="entry name" value="AAA_5"/>
    <property type="match status" value="1"/>
</dbReference>
<keyword evidence="2" id="KW-0614">Plasmid</keyword>
<keyword evidence="3" id="KW-1185">Reference proteome</keyword>